<organism evidence="1 2">
    <name type="scientific">Lecanosticta acicola</name>
    <dbReference type="NCBI Taxonomy" id="111012"/>
    <lineage>
        <taxon>Eukaryota</taxon>
        <taxon>Fungi</taxon>
        <taxon>Dikarya</taxon>
        <taxon>Ascomycota</taxon>
        <taxon>Pezizomycotina</taxon>
        <taxon>Dothideomycetes</taxon>
        <taxon>Dothideomycetidae</taxon>
        <taxon>Mycosphaerellales</taxon>
        <taxon>Mycosphaerellaceae</taxon>
        <taxon>Lecanosticta</taxon>
    </lineage>
</organism>
<dbReference type="EMBL" id="CAVMBE010000041">
    <property type="protein sequence ID" value="CAK4030908.1"/>
    <property type="molecule type" value="Genomic_DNA"/>
</dbReference>
<sequence>MALEMWKAGSVKIHYSSTLELSMFVLDAGVNLLEEDRADLFYLTLSDYIQHTYGAGSKESDHFLAALDVDPAGRPRNLPYLEDVPADNFGDGAAGVICPITDALVPHHGALGSFVRVSLKRAGGLNEVSQFCKSLPQVEEAIAAREAYDKYELHPGKEGNLIVIPRKPAVVGSRQAEHDLSNLGHRRLRSYGGVSEQDVPLMLLGPSREADDLCGQWHNLDASDLPLN</sequence>
<keyword evidence="1" id="KW-0378">Hydrolase</keyword>
<dbReference type="SUPFAM" id="SSF53649">
    <property type="entry name" value="Alkaline phosphatase-like"/>
    <property type="match status" value="1"/>
</dbReference>
<reference evidence="1" key="1">
    <citation type="submission" date="2023-11" db="EMBL/GenBank/DDBJ databases">
        <authorList>
            <person name="Alioto T."/>
            <person name="Alioto T."/>
            <person name="Gomez Garrido J."/>
        </authorList>
    </citation>
    <scope>NUCLEOTIDE SEQUENCE</scope>
</reference>
<name>A0AAI9EC66_9PEZI</name>
<evidence type="ECO:0000313" key="2">
    <source>
        <dbReference type="Proteomes" id="UP001296104"/>
    </source>
</evidence>
<comment type="caution">
    <text evidence="1">The sequence shown here is derived from an EMBL/GenBank/DDBJ whole genome shotgun (WGS) entry which is preliminary data.</text>
</comment>
<protein>
    <submittedName>
        <fullName evidence="1">Phosphonoacetate hydrolase</fullName>
    </submittedName>
</protein>
<keyword evidence="2" id="KW-1185">Reference proteome</keyword>
<dbReference type="Proteomes" id="UP001296104">
    <property type="component" value="Unassembled WGS sequence"/>
</dbReference>
<proteinExistence type="predicted"/>
<dbReference type="InterPro" id="IPR023116">
    <property type="entry name" value="Phosphonoacetate_hydro_insert"/>
</dbReference>
<evidence type="ECO:0000313" key="1">
    <source>
        <dbReference type="EMBL" id="CAK4030908.1"/>
    </source>
</evidence>
<dbReference type="AlphaFoldDB" id="A0AAI9EC66"/>
<gene>
    <name evidence="1" type="ORF">LECACI_7A006066</name>
</gene>
<dbReference type="Gene3D" id="3.30.1360.110">
    <property type="entry name" value="Domain 2, Phosphonoacetate Hydrolase"/>
    <property type="match status" value="1"/>
</dbReference>
<dbReference type="InterPro" id="IPR017850">
    <property type="entry name" value="Alkaline_phosphatase_core_sf"/>
</dbReference>
<dbReference type="GO" id="GO:0016787">
    <property type="term" value="F:hydrolase activity"/>
    <property type="evidence" value="ECO:0007669"/>
    <property type="project" value="UniProtKB-KW"/>
</dbReference>
<accession>A0AAI9EC66</accession>